<organism evidence="2 3">
    <name type="scientific">Fusarium redolens</name>
    <dbReference type="NCBI Taxonomy" id="48865"/>
    <lineage>
        <taxon>Eukaryota</taxon>
        <taxon>Fungi</taxon>
        <taxon>Dikarya</taxon>
        <taxon>Ascomycota</taxon>
        <taxon>Pezizomycotina</taxon>
        <taxon>Sordariomycetes</taxon>
        <taxon>Hypocreomycetidae</taxon>
        <taxon>Hypocreales</taxon>
        <taxon>Nectriaceae</taxon>
        <taxon>Fusarium</taxon>
        <taxon>Fusarium redolens species complex</taxon>
    </lineage>
</organism>
<feature type="domain" description="F-box" evidence="1">
    <location>
        <begin position="221"/>
        <end position="267"/>
    </location>
</feature>
<reference evidence="2" key="1">
    <citation type="journal article" date="2021" name="Nat. Commun.">
        <title>Genetic determinants of endophytism in the Arabidopsis root mycobiome.</title>
        <authorList>
            <person name="Mesny F."/>
            <person name="Miyauchi S."/>
            <person name="Thiergart T."/>
            <person name="Pickel B."/>
            <person name="Atanasova L."/>
            <person name="Karlsson M."/>
            <person name="Huettel B."/>
            <person name="Barry K.W."/>
            <person name="Haridas S."/>
            <person name="Chen C."/>
            <person name="Bauer D."/>
            <person name="Andreopoulos W."/>
            <person name="Pangilinan J."/>
            <person name="LaButti K."/>
            <person name="Riley R."/>
            <person name="Lipzen A."/>
            <person name="Clum A."/>
            <person name="Drula E."/>
            <person name="Henrissat B."/>
            <person name="Kohler A."/>
            <person name="Grigoriev I.V."/>
            <person name="Martin F.M."/>
            <person name="Hacquard S."/>
        </authorList>
    </citation>
    <scope>NUCLEOTIDE SEQUENCE</scope>
    <source>
        <strain evidence="2">MPI-CAGE-AT-0023</strain>
    </source>
</reference>
<name>A0A9P9GLT4_FUSRE</name>
<comment type="caution">
    <text evidence="2">The sequence shown here is derived from an EMBL/GenBank/DDBJ whole genome shotgun (WGS) entry which is preliminary data.</text>
</comment>
<dbReference type="SUPFAM" id="SSF81383">
    <property type="entry name" value="F-box domain"/>
    <property type="match status" value="1"/>
</dbReference>
<gene>
    <name evidence="2" type="ORF">BKA55DRAFT_693134</name>
</gene>
<dbReference type="InterPro" id="IPR056021">
    <property type="entry name" value="DUF7600"/>
</dbReference>
<dbReference type="Pfam" id="PF24539">
    <property type="entry name" value="DUF7600"/>
    <property type="match status" value="1"/>
</dbReference>
<keyword evidence="3" id="KW-1185">Reference proteome</keyword>
<dbReference type="InterPro" id="IPR001810">
    <property type="entry name" value="F-box_dom"/>
</dbReference>
<evidence type="ECO:0000313" key="2">
    <source>
        <dbReference type="EMBL" id="KAH7240890.1"/>
    </source>
</evidence>
<dbReference type="Proteomes" id="UP000720189">
    <property type="component" value="Unassembled WGS sequence"/>
</dbReference>
<accession>A0A9P9GLT4</accession>
<dbReference type="GeneID" id="70229823"/>
<dbReference type="InterPro" id="IPR036047">
    <property type="entry name" value="F-box-like_dom_sf"/>
</dbReference>
<sequence length="705" mass="80256">MEEPDHVLDGTISHARCCLCGIAILGEFETPLWLCQFHTVYAIEREANARAYLSTSGRRRGQSDHITVDPSDVKFKDKKTIRVNLMPYDFDDPSRYPFVSDITPDAWGYPFHSACWKILNIFEPIEQEDLQSILNLCRSVPKQMGMLNWGHEYGGRARHHLKVAPGEENFLTSSPVVVGMDINPHSIVELMQIFDSHASNTTKDNFPKINPLPKLHQVTAPDPFAELPTDILLALADHLTLPELTLMKQSSRTFTNLELPSRFWRKRFRLGREFDYIFEARDHTGGNWESICRAINASKSNGMVRYSLHLRRHIWDLCYPMHQVLESMRHTTCDGSPVKSTFEPDAMPDALASEKSWITVSRALKPPGETFERGSRIIHDRVVVLPSELSAVYVSTVDLFGRRYVSGLRFRDSDGKDLTLGFQHPRQEELLAQQANSLQIIGFDVAFDQRGVRGLCILFGSGDRSNWAGEHKDIPKRRIQSCSEEDTFSHLKGGFDAAKLVAISINRDSSSEEQAMPELWYPEIPSPDLLFLKLNTALAEDMRFGSALEQDLPACFALFPDRDPSMLSKITVRHRVHEKDMLKIESVTMTSTDQRENELGFRRTDGRYNKYYDINYDHEVSFSIDGPGGERIESMRTCYLLHGFVVGFEVKTNRDRTATFTGGTGVEKQRNIEWTNFNTEGRTVVGFWATMETEPGFLAFGPVLR</sequence>
<proteinExistence type="predicted"/>
<evidence type="ECO:0000313" key="3">
    <source>
        <dbReference type="Proteomes" id="UP000720189"/>
    </source>
</evidence>
<evidence type="ECO:0000259" key="1">
    <source>
        <dbReference type="PROSITE" id="PS50181"/>
    </source>
</evidence>
<dbReference type="EMBL" id="JAGMUX010000013">
    <property type="protein sequence ID" value="KAH7240890.1"/>
    <property type="molecule type" value="Genomic_DNA"/>
</dbReference>
<dbReference type="PROSITE" id="PS50181">
    <property type="entry name" value="FBOX"/>
    <property type="match status" value="1"/>
</dbReference>
<protein>
    <recommendedName>
        <fullName evidence="1">F-box domain-containing protein</fullName>
    </recommendedName>
</protein>
<dbReference type="AlphaFoldDB" id="A0A9P9GLT4"/>
<dbReference type="OrthoDB" id="5273847at2759"/>
<dbReference type="RefSeq" id="XP_046046404.1">
    <property type="nucleotide sequence ID" value="XM_046199869.1"/>
</dbReference>